<keyword evidence="2" id="KW-1185">Reference proteome</keyword>
<evidence type="ECO:0000313" key="1">
    <source>
        <dbReference type="EnsemblMetazoa" id="G5884.1:cds"/>
    </source>
</evidence>
<reference evidence="1" key="1">
    <citation type="submission" date="2022-08" db="UniProtKB">
        <authorList>
            <consortium name="EnsemblMetazoa"/>
        </authorList>
    </citation>
    <scope>IDENTIFICATION</scope>
    <source>
        <strain evidence="1">05x7-T-G4-1.051#20</strain>
    </source>
</reference>
<dbReference type="AlphaFoldDB" id="A0A8W8N9E5"/>
<organism evidence="1 2">
    <name type="scientific">Magallana gigas</name>
    <name type="common">Pacific oyster</name>
    <name type="synonym">Crassostrea gigas</name>
    <dbReference type="NCBI Taxonomy" id="29159"/>
    <lineage>
        <taxon>Eukaryota</taxon>
        <taxon>Metazoa</taxon>
        <taxon>Spiralia</taxon>
        <taxon>Lophotrochozoa</taxon>
        <taxon>Mollusca</taxon>
        <taxon>Bivalvia</taxon>
        <taxon>Autobranchia</taxon>
        <taxon>Pteriomorphia</taxon>
        <taxon>Ostreida</taxon>
        <taxon>Ostreoidea</taxon>
        <taxon>Ostreidae</taxon>
        <taxon>Magallana</taxon>
    </lineage>
</organism>
<evidence type="ECO:0000313" key="2">
    <source>
        <dbReference type="Proteomes" id="UP000005408"/>
    </source>
</evidence>
<proteinExistence type="predicted"/>
<dbReference type="Proteomes" id="UP000005408">
    <property type="component" value="Unassembled WGS sequence"/>
</dbReference>
<name>A0A8W8N9E5_MAGGI</name>
<protein>
    <submittedName>
        <fullName evidence="1">Uncharacterized protein</fullName>
    </submittedName>
</protein>
<sequence>MQQQDEVAEWLRRWTANPLGSPRVGSNPILVVCGRQDEVAEWLRRWTANPLGSPRVGSNPILVDNNQKILILGQKMPFMRYGVFLFTIVAVVLHGQDHNDPPVHCVSCHNVHDARVCPHLIQCDGECFERTEDQNGTRTKSYGCVKRKDCTASASIIGRRSSLSNTTTYCKKELCNKGKYIHHFIVPPTEPCVDISVGDCRDPAALAAICSDCELAQYCRKSCGLCQEHTGTTTCIKAHGEQKQHAGYLNLPTYDSLVHVHFTTKWRTSYYLQLLSCQTTGKGRVDIILNNATIAEAYNETSVWAWDWTLHELNPAQHKGTLNYTLVIVKDRKVRSYGHYWLRNIRLETTVVHHGHN</sequence>
<accession>A0A8W8N9E5</accession>
<dbReference type="EnsemblMetazoa" id="G5884.1">
    <property type="protein sequence ID" value="G5884.1:cds"/>
    <property type="gene ID" value="G5884"/>
</dbReference>